<dbReference type="InterPro" id="IPR007757">
    <property type="entry name" value="MT-A70-like"/>
</dbReference>
<dbReference type="PANTHER" id="PTHR12829:SF7">
    <property type="entry name" value="N6-ADENOSINE-METHYLTRANSFERASE CATALYTIC SUBUNIT"/>
    <property type="match status" value="1"/>
</dbReference>
<keyword evidence="2" id="KW-0808">Transferase</keyword>
<evidence type="ECO:0000256" key="2">
    <source>
        <dbReference type="ARBA" id="ARBA00022679"/>
    </source>
</evidence>
<evidence type="ECO:0000256" key="1">
    <source>
        <dbReference type="ARBA" id="ARBA00022603"/>
    </source>
</evidence>
<organism evidence="4">
    <name type="scientific">marine sediment metagenome</name>
    <dbReference type="NCBI Taxonomy" id="412755"/>
    <lineage>
        <taxon>unclassified sequences</taxon>
        <taxon>metagenomes</taxon>
        <taxon>ecological metagenomes</taxon>
    </lineage>
</organism>
<keyword evidence="3" id="KW-0949">S-adenosyl-L-methionine</keyword>
<dbReference type="PROSITE" id="PS51143">
    <property type="entry name" value="MT_A70"/>
    <property type="match status" value="1"/>
</dbReference>
<keyword evidence="1" id="KW-0489">Methyltransferase</keyword>
<evidence type="ECO:0000313" key="4">
    <source>
        <dbReference type="EMBL" id="KKM82120.1"/>
    </source>
</evidence>
<proteinExistence type="predicted"/>
<evidence type="ECO:0000256" key="3">
    <source>
        <dbReference type="ARBA" id="ARBA00022691"/>
    </source>
</evidence>
<gene>
    <name evidence="4" type="ORF">LCGC14_1322690</name>
</gene>
<protein>
    <submittedName>
        <fullName evidence="4">Uncharacterized protein</fullName>
    </submittedName>
</protein>
<dbReference type="GO" id="GO:0032259">
    <property type="term" value="P:methylation"/>
    <property type="evidence" value="ECO:0007669"/>
    <property type="project" value="UniProtKB-KW"/>
</dbReference>
<dbReference type="GO" id="GO:0008173">
    <property type="term" value="F:RNA methyltransferase activity"/>
    <property type="evidence" value="ECO:0007669"/>
    <property type="project" value="UniProtKB-ARBA"/>
</dbReference>
<dbReference type="AlphaFoldDB" id="A0A0F9MZS8"/>
<accession>A0A0F9MZS8</accession>
<dbReference type="Pfam" id="PF05063">
    <property type="entry name" value="MT-A70"/>
    <property type="match status" value="1"/>
</dbReference>
<reference evidence="4" key="1">
    <citation type="journal article" date="2015" name="Nature">
        <title>Complex archaea that bridge the gap between prokaryotes and eukaryotes.</title>
        <authorList>
            <person name="Spang A."/>
            <person name="Saw J.H."/>
            <person name="Jorgensen S.L."/>
            <person name="Zaremba-Niedzwiedzka K."/>
            <person name="Martijn J."/>
            <person name="Lind A.E."/>
            <person name="van Eijk R."/>
            <person name="Schleper C."/>
            <person name="Guy L."/>
            <person name="Ettema T.J."/>
        </authorList>
    </citation>
    <scope>NUCLEOTIDE SEQUENCE</scope>
</reference>
<dbReference type="PANTHER" id="PTHR12829">
    <property type="entry name" value="N6-ADENOSINE-METHYLTRANSFERASE"/>
    <property type="match status" value="1"/>
</dbReference>
<dbReference type="GO" id="GO:0008757">
    <property type="term" value="F:S-adenosylmethionine-dependent methyltransferase activity"/>
    <property type="evidence" value="ECO:0007669"/>
    <property type="project" value="UniProtKB-ARBA"/>
</dbReference>
<name>A0A0F9MZS8_9ZZZZ</name>
<comment type="caution">
    <text evidence="4">The sequence shown here is derived from an EMBL/GenBank/DDBJ whole genome shotgun (WGS) entry which is preliminary data.</text>
</comment>
<sequence>MELEDIKYYLSENKIVPKDNSILFLWITFPLLKEGLEVMKSWGFEYKTCGFNWIKLDKKGKPFFGIGHYTKSNSELCLIGTKGKGLRILDNTISQIVMTKKDKHSKKPDNIPELIVKLVGDRKKAELFARKERKGWDVYGDEVK</sequence>
<dbReference type="EMBL" id="LAZR01007911">
    <property type="protein sequence ID" value="KKM82120.1"/>
    <property type="molecule type" value="Genomic_DNA"/>
</dbReference>